<feature type="domain" description="C2H2-type" evidence="11">
    <location>
        <begin position="490"/>
        <end position="519"/>
    </location>
</feature>
<feature type="domain" description="C2H2-type" evidence="11">
    <location>
        <begin position="749"/>
        <end position="778"/>
    </location>
</feature>
<sequence length="954" mass="110097">MEEIRVKTERPIFNSDDKRSEYVDDYHAYCLQHGYNTNDAGVAMEMQQRRSTLRKAFRRRSHDADDRGRYSEYVRSEPEHSTNCTTDSENGTTEEYEENKVIKSEPPDDDAEEQAGWDSIDDSCNHQELPGGDEDYYSEAGIHLLHSIKQEAELHDSYENPATSSGSCSQTAASASSYAEARRRRDARRAHLHKCTFDGCNKAFKSPRSLATHTQYHTMDRKYECTYEGCSRTFISRANLNMHLKSHLIKEYVCDFKNCGMRYKLPEHLEKHKLVHKPLDPLACPKCFKQFSTSQILKNHVQTCQSVDGMLPCQIKGCNRTFKKLKALLEHQTKPHGPFICDVDDCGREFQALKTLKTHIRITHRDGFRFVCQEPGCGRAFKVADSLRKHMISHSSERTCICSECGAAFKYKHSLQKHMAVHDSSMYKYHCPIEGCNMAYHTPSELRNHHERKHTDCNNWACDICGKEFKCRENYKCHVRTHSDKSSFKHICPEEGCGMKFRLKRYLRQHMVQHETPKGPFTCPLEGCGRVFWKNSAYERHIINHTFPVMCPVENCKRTYKNIPTLRRHVNRHIYRGDDAVFSHSCPFASCSVELKSMPQFKEHVSTRHMVYESHREVAVHGRKQREKFAVMRCFVSDCDGIFDGYHSWLLHLCSIHPDQFFKLMKIFWPRTSKNPFPQVKRKKPRHKTTICDMCGKVLCGISSLKRHIDYIHIGMRPFVCPVPGCGKAFKGRIALKIHSNVHTDQHNYKCKFPGCGKRYKNPNSLSTHKRTHYNIKRQRRVCPHEGCDKVYASDTAFRCHLNTHTNPGCNKCTFCGKTLADANSLARHVTMHTSTRTVVCMTCGKTFHSEYYLKLHKRYHVKKKKYGCTMDGCTAEFYYPCNLKNHLSTVHGIGSLDCDETDGDSNTTLMISDNTGSHIDRQEMLLGDFSVLSSGSREEDVFIKMEADEGNVV</sequence>
<feature type="domain" description="C2H2-type" evidence="11">
    <location>
        <begin position="370"/>
        <end position="399"/>
    </location>
</feature>
<feature type="compositionally biased region" description="Low complexity" evidence="10">
    <location>
        <begin position="164"/>
        <end position="179"/>
    </location>
</feature>
<feature type="domain" description="C2H2-type" evidence="11">
    <location>
        <begin position="719"/>
        <end position="748"/>
    </location>
</feature>
<evidence type="ECO:0000256" key="6">
    <source>
        <dbReference type="ARBA" id="ARBA00023015"/>
    </source>
</evidence>
<keyword evidence="8" id="KW-0539">Nucleus</keyword>
<dbReference type="PANTHER" id="PTHR46179">
    <property type="entry name" value="ZINC FINGER PROTEIN"/>
    <property type="match status" value="1"/>
</dbReference>
<dbReference type="GO" id="GO:0006357">
    <property type="term" value="P:regulation of transcription by RNA polymerase II"/>
    <property type="evidence" value="ECO:0007669"/>
    <property type="project" value="TreeGrafter"/>
</dbReference>
<name>A0AAD9NFI2_9ANNE</name>
<feature type="compositionally biased region" description="Polar residues" evidence="10">
    <location>
        <begin position="81"/>
        <end position="91"/>
    </location>
</feature>
<dbReference type="EMBL" id="JAODUP010000020">
    <property type="protein sequence ID" value="KAK2168145.1"/>
    <property type="molecule type" value="Genomic_DNA"/>
</dbReference>
<dbReference type="SUPFAM" id="SSF57667">
    <property type="entry name" value="beta-beta-alpha zinc fingers"/>
    <property type="match status" value="11"/>
</dbReference>
<feature type="domain" description="C2H2-type" evidence="11">
    <location>
        <begin position="252"/>
        <end position="281"/>
    </location>
</feature>
<evidence type="ECO:0000256" key="10">
    <source>
        <dbReference type="SAM" id="MobiDB-lite"/>
    </source>
</evidence>
<feature type="compositionally biased region" description="Basic and acidic residues" evidence="10">
    <location>
        <begin position="62"/>
        <end position="80"/>
    </location>
</feature>
<feature type="domain" description="C2H2-type" evidence="11">
    <location>
        <begin position="839"/>
        <end position="866"/>
    </location>
</feature>
<feature type="domain" description="C2H2-type" evidence="11">
    <location>
        <begin position="690"/>
        <end position="718"/>
    </location>
</feature>
<dbReference type="GO" id="GO:0005634">
    <property type="term" value="C:nucleus"/>
    <property type="evidence" value="ECO:0007669"/>
    <property type="project" value="UniProtKB-SubCell"/>
</dbReference>
<dbReference type="PANTHER" id="PTHR46179:SF13">
    <property type="entry name" value="C2H2-TYPE DOMAIN-CONTAINING PROTEIN"/>
    <property type="match status" value="1"/>
</dbReference>
<feature type="region of interest" description="Disordered" evidence="10">
    <location>
        <begin position="55"/>
        <end position="133"/>
    </location>
</feature>
<evidence type="ECO:0000256" key="5">
    <source>
        <dbReference type="ARBA" id="ARBA00022833"/>
    </source>
</evidence>
<feature type="compositionally biased region" description="Acidic residues" evidence="10">
    <location>
        <begin position="107"/>
        <end position="121"/>
    </location>
</feature>
<feature type="domain" description="C2H2-type" evidence="11">
    <location>
        <begin position="460"/>
        <end position="487"/>
    </location>
</feature>
<dbReference type="InterPro" id="IPR013087">
    <property type="entry name" value="Znf_C2H2_type"/>
</dbReference>
<dbReference type="InterPro" id="IPR051061">
    <property type="entry name" value="Zinc_finger_trans_reg"/>
</dbReference>
<dbReference type="SMART" id="SM00355">
    <property type="entry name" value="ZnF_C2H2"/>
    <property type="match status" value="22"/>
</dbReference>
<feature type="domain" description="C2H2-type" evidence="11">
    <location>
        <begin position="193"/>
        <end position="222"/>
    </location>
</feature>
<feature type="domain" description="C2H2-type" evidence="11">
    <location>
        <begin position="429"/>
        <end position="459"/>
    </location>
</feature>
<protein>
    <recommendedName>
        <fullName evidence="11">C2H2-type domain-containing protein</fullName>
    </recommendedName>
</protein>
<keyword evidence="7" id="KW-0804">Transcription</keyword>
<keyword evidence="2" id="KW-0479">Metal-binding</keyword>
<dbReference type="FunFam" id="3.30.160.60:FF:000125">
    <property type="entry name" value="Putative zinc finger protein 143"/>
    <property type="match status" value="1"/>
</dbReference>
<dbReference type="PROSITE" id="PS00028">
    <property type="entry name" value="ZINC_FINGER_C2H2_1"/>
    <property type="match status" value="18"/>
</dbReference>
<comment type="caution">
    <text evidence="12">The sequence shown here is derived from an EMBL/GenBank/DDBJ whole genome shotgun (WGS) entry which is preliminary data.</text>
</comment>
<dbReference type="GO" id="GO:0008270">
    <property type="term" value="F:zinc ion binding"/>
    <property type="evidence" value="ECO:0007669"/>
    <property type="project" value="UniProtKB-KW"/>
</dbReference>
<evidence type="ECO:0000256" key="7">
    <source>
        <dbReference type="ARBA" id="ARBA00023163"/>
    </source>
</evidence>
<keyword evidence="13" id="KW-1185">Reference proteome</keyword>
<proteinExistence type="predicted"/>
<evidence type="ECO:0000256" key="4">
    <source>
        <dbReference type="ARBA" id="ARBA00022771"/>
    </source>
</evidence>
<comment type="subcellular location">
    <subcellularLocation>
        <location evidence="1">Nucleus</location>
    </subcellularLocation>
</comment>
<evidence type="ECO:0000259" key="11">
    <source>
        <dbReference type="PROSITE" id="PS50157"/>
    </source>
</evidence>
<evidence type="ECO:0000256" key="8">
    <source>
        <dbReference type="ARBA" id="ARBA00023242"/>
    </source>
</evidence>
<dbReference type="Proteomes" id="UP001208570">
    <property type="component" value="Unassembled WGS sequence"/>
</dbReference>
<keyword evidence="5" id="KW-0862">Zinc</keyword>
<evidence type="ECO:0000313" key="13">
    <source>
        <dbReference type="Proteomes" id="UP001208570"/>
    </source>
</evidence>
<feature type="domain" description="C2H2-type" evidence="11">
    <location>
        <begin position="521"/>
        <end position="546"/>
    </location>
</feature>
<evidence type="ECO:0000313" key="12">
    <source>
        <dbReference type="EMBL" id="KAK2168145.1"/>
    </source>
</evidence>
<evidence type="ECO:0000256" key="9">
    <source>
        <dbReference type="PROSITE-ProRule" id="PRU00042"/>
    </source>
</evidence>
<feature type="domain" description="C2H2-type" evidence="11">
    <location>
        <begin position="400"/>
        <end position="427"/>
    </location>
</feature>
<reference evidence="12" key="1">
    <citation type="journal article" date="2023" name="Mol. Biol. Evol.">
        <title>Third-Generation Sequencing Reveals the Adaptive Role of the Epigenome in Three Deep-Sea Polychaetes.</title>
        <authorList>
            <person name="Perez M."/>
            <person name="Aroh O."/>
            <person name="Sun Y."/>
            <person name="Lan Y."/>
            <person name="Juniper S.K."/>
            <person name="Young C.R."/>
            <person name="Angers B."/>
            <person name="Qian P.Y."/>
        </authorList>
    </citation>
    <scope>NUCLEOTIDE SEQUENCE</scope>
    <source>
        <strain evidence="12">P08H-3</strain>
    </source>
</reference>
<dbReference type="AlphaFoldDB" id="A0AAD9NFI2"/>
<gene>
    <name evidence="12" type="ORF">LSH36_20g12025</name>
</gene>
<evidence type="ECO:0000256" key="1">
    <source>
        <dbReference type="ARBA" id="ARBA00004123"/>
    </source>
</evidence>
<dbReference type="Pfam" id="PF00096">
    <property type="entry name" value="zf-C2H2"/>
    <property type="match status" value="4"/>
</dbReference>
<feature type="region of interest" description="Disordered" evidence="10">
    <location>
        <begin position="156"/>
        <end position="183"/>
    </location>
</feature>
<keyword evidence="6" id="KW-0805">Transcription regulation</keyword>
<keyword evidence="3" id="KW-0677">Repeat</keyword>
<feature type="domain" description="C2H2-type" evidence="11">
    <location>
        <begin position="339"/>
        <end position="364"/>
    </location>
</feature>
<feature type="domain" description="C2H2-type" evidence="11">
    <location>
        <begin position="223"/>
        <end position="247"/>
    </location>
</feature>
<accession>A0AAD9NFI2</accession>
<dbReference type="PROSITE" id="PS50157">
    <property type="entry name" value="ZINC_FINGER_C2H2_2"/>
    <property type="match status" value="15"/>
</dbReference>
<dbReference type="FunFam" id="3.30.160.60:FF:000100">
    <property type="entry name" value="Zinc finger 45-like"/>
    <property type="match status" value="1"/>
</dbReference>
<evidence type="ECO:0000256" key="2">
    <source>
        <dbReference type="ARBA" id="ARBA00022723"/>
    </source>
</evidence>
<organism evidence="12 13">
    <name type="scientific">Paralvinella palmiformis</name>
    <dbReference type="NCBI Taxonomy" id="53620"/>
    <lineage>
        <taxon>Eukaryota</taxon>
        <taxon>Metazoa</taxon>
        <taxon>Spiralia</taxon>
        <taxon>Lophotrochozoa</taxon>
        <taxon>Annelida</taxon>
        <taxon>Polychaeta</taxon>
        <taxon>Sedentaria</taxon>
        <taxon>Canalipalpata</taxon>
        <taxon>Terebellida</taxon>
        <taxon>Terebelliformia</taxon>
        <taxon>Alvinellidae</taxon>
        <taxon>Paralvinella</taxon>
    </lineage>
</organism>
<evidence type="ECO:0000256" key="3">
    <source>
        <dbReference type="ARBA" id="ARBA00022737"/>
    </source>
</evidence>
<dbReference type="InterPro" id="IPR036236">
    <property type="entry name" value="Znf_C2H2_sf"/>
</dbReference>
<keyword evidence="4 9" id="KW-0863">Zinc-finger</keyword>
<dbReference type="Gene3D" id="3.30.160.60">
    <property type="entry name" value="Classic Zinc Finger"/>
    <property type="match status" value="13"/>
</dbReference>
<feature type="domain" description="C2H2-type" evidence="11">
    <location>
        <begin position="811"/>
        <end position="838"/>
    </location>
</feature>